<dbReference type="InterPro" id="IPR057564">
    <property type="entry name" value="HEAT_ATR"/>
</dbReference>
<evidence type="ECO:0000256" key="8">
    <source>
        <dbReference type="ARBA" id="ARBA00022777"/>
    </source>
</evidence>
<dbReference type="Pfam" id="PF02259">
    <property type="entry name" value="FAT"/>
    <property type="match status" value="1"/>
</dbReference>
<evidence type="ECO:0000256" key="7">
    <source>
        <dbReference type="ARBA" id="ARBA00022763"/>
    </source>
</evidence>
<dbReference type="PROSITE" id="PS51190">
    <property type="entry name" value="FATC"/>
    <property type="match status" value="1"/>
</dbReference>
<evidence type="ECO:0000259" key="16">
    <source>
        <dbReference type="PROSITE" id="PS51190"/>
    </source>
</evidence>
<dbReference type="InterPro" id="IPR000403">
    <property type="entry name" value="PI3/4_kinase_cat_dom"/>
</dbReference>
<evidence type="ECO:0000259" key="14">
    <source>
        <dbReference type="PROSITE" id="PS50290"/>
    </source>
</evidence>
<dbReference type="Gene3D" id="1.10.1070.11">
    <property type="entry name" value="Phosphatidylinositol 3-/4-kinase, catalytic domain"/>
    <property type="match status" value="1"/>
</dbReference>
<dbReference type="Gene3D" id="1.25.10.10">
    <property type="entry name" value="Leucine-rich Repeat Variant"/>
    <property type="match status" value="1"/>
</dbReference>
<keyword evidence="7" id="KW-0227">DNA damage</keyword>
<evidence type="ECO:0000256" key="3">
    <source>
        <dbReference type="ARBA" id="ARBA00012513"/>
    </source>
</evidence>
<comment type="similarity">
    <text evidence="2">Belongs to the PI3/PI4-kinase family. ATM subfamily.</text>
</comment>
<comment type="catalytic activity">
    <reaction evidence="13">
        <text>L-seryl-[protein] + ATP = O-phospho-L-seryl-[protein] + ADP + H(+)</text>
        <dbReference type="Rhea" id="RHEA:17989"/>
        <dbReference type="Rhea" id="RHEA-COMP:9863"/>
        <dbReference type="Rhea" id="RHEA-COMP:11604"/>
        <dbReference type="ChEBI" id="CHEBI:15378"/>
        <dbReference type="ChEBI" id="CHEBI:29999"/>
        <dbReference type="ChEBI" id="CHEBI:30616"/>
        <dbReference type="ChEBI" id="CHEBI:83421"/>
        <dbReference type="ChEBI" id="CHEBI:456216"/>
        <dbReference type="EC" id="2.7.11.1"/>
    </reaction>
</comment>
<feature type="domain" description="FATC" evidence="16">
    <location>
        <begin position="2398"/>
        <end position="2430"/>
    </location>
</feature>
<dbReference type="SUPFAM" id="SSF48371">
    <property type="entry name" value="ARM repeat"/>
    <property type="match status" value="1"/>
</dbReference>
<dbReference type="InterPro" id="IPR012993">
    <property type="entry name" value="UME"/>
</dbReference>
<feature type="domain" description="PI3K/PI4K catalytic" evidence="14">
    <location>
        <begin position="2070"/>
        <end position="2383"/>
    </location>
</feature>
<reference evidence="17 18" key="1">
    <citation type="submission" date="2024-01" db="EMBL/GenBank/DDBJ databases">
        <title>A draft genome for the cacao thread blight pathogen Marasmiellus scandens.</title>
        <authorList>
            <person name="Baruah I.K."/>
            <person name="Leung J."/>
            <person name="Bukari Y."/>
            <person name="Amoako-Attah I."/>
            <person name="Meinhardt L.W."/>
            <person name="Bailey B.A."/>
            <person name="Cohen S.P."/>
        </authorList>
    </citation>
    <scope>NUCLEOTIDE SEQUENCE [LARGE SCALE GENOMIC DNA]</scope>
    <source>
        <strain evidence="17 18">GH-19</strain>
    </source>
</reference>
<dbReference type="PANTHER" id="PTHR11139:SF125">
    <property type="entry name" value="SERINE_THREONINE-PROTEIN KINASE MEC1"/>
    <property type="match status" value="1"/>
</dbReference>
<evidence type="ECO:0000256" key="5">
    <source>
        <dbReference type="ARBA" id="ARBA00022679"/>
    </source>
</evidence>
<dbReference type="InterPro" id="IPR036940">
    <property type="entry name" value="PI3/4_kinase_cat_sf"/>
</dbReference>
<dbReference type="InterPro" id="IPR056802">
    <property type="entry name" value="ATR-like_M-HEAT"/>
</dbReference>
<protein>
    <recommendedName>
        <fullName evidence="3">non-specific serine/threonine protein kinase</fullName>
        <ecNumber evidence="3">2.7.11.1</ecNumber>
    </recommendedName>
</protein>
<keyword evidence="5" id="KW-0808">Transferase</keyword>
<dbReference type="SMART" id="SM00802">
    <property type="entry name" value="UME"/>
    <property type="match status" value="1"/>
</dbReference>
<dbReference type="Pfam" id="PF08064">
    <property type="entry name" value="UME"/>
    <property type="match status" value="1"/>
</dbReference>
<feature type="domain" description="FAT" evidence="15">
    <location>
        <begin position="1406"/>
        <end position="1960"/>
    </location>
</feature>
<dbReference type="SMART" id="SM00146">
    <property type="entry name" value="PI3Kc"/>
    <property type="match status" value="1"/>
</dbReference>
<dbReference type="Proteomes" id="UP001498398">
    <property type="component" value="Unassembled WGS sequence"/>
</dbReference>
<organism evidence="17 18">
    <name type="scientific">Marasmiellus scandens</name>
    <dbReference type="NCBI Taxonomy" id="2682957"/>
    <lineage>
        <taxon>Eukaryota</taxon>
        <taxon>Fungi</taxon>
        <taxon>Dikarya</taxon>
        <taxon>Basidiomycota</taxon>
        <taxon>Agaricomycotina</taxon>
        <taxon>Agaricomycetes</taxon>
        <taxon>Agaricomycetidae</taxon>
        <taxon>Agaricales</taxon>
        <taxon>Marasmiineae</taxon>
        <taxon>Omphalotaceae</taxon>
        <taxon>Marasmiellus</taxon>
    </lineage>
</organism>
<keyword evidence="6" id="KW-0547">Nucleotide-binding</keyword>
<comment type="caution">
    <text evidence="17">The sequence shown here is derived from an EMBL/GenBank/DDBJ whole genome shotgun (WGS) entry which is preliminary data.</text>
</comment>
<evidence type="ECO:0000256" key="10">
    <source>
        <dbReference type="ARBA" id="ARBA00023204"/>
    </source>
</evidence>
<dbReference type="Pfam" id="PF25030">
    <property type="entry name" value="M-HEAT_ATR"/>
    <property type="match status" value="1"/>
</dbReference>
<keyword evidence="18" id="KW-1185">Reference proteome</keyword>
<evidence type="ECO:0000259" key="15">
    <source>
        <dbReference type="PROSITE" id="PS51189"/>
    </source>
</evidence>
<dbReference type="CDD" id="cd00892">
    <property type="entry name" value="PIKKc_ATR"/>
    <property type="match status" value="1"/>
</dbReference>
<dbReference type="InterPro" id="IPR003152">
    <property type="entry name" value="FATC_dom"/>
</dbReference>
<evidence type="ECO:0000256" key="11">
    <source>
        <dbReference type="ARBA" id="ARBA00023242"/>
    </source>
</evidence>
<dbReference type="Pfam" id="PF23593">
    <property type="entry name" value="HEAT_ATR"/>
    <property type="match status" value="1"/>
</dbReference>
<dbReference type="Gene3D" id="3.30.1010.10">
    <property type="entry name" value="Phosphatidylinositol 3-kinase Catalytic Subunit, Chain A, domain 4"/>
    <property type="match status" value="1"/>
</dbReference>
<comment type="subcellular location">
    <subcellularLocation>
        <location evidence="1">Nucleus</location>
    </subcellularLocation>
</comment>
<dbReference type="SUPFAM" id="SSF56112">
    <property type="entry name" value="Protein kinase-like (PK-like)"/>
    <property type="match status" value="1"/>
</dbReference>
<dbReference type="SMART" id="SM01343">
    <property type="entry name" value="FATC"/>
    <property type="match status" value="1"/>
</dbReference>
<evidence type="ECO:0000256" key="4">
    <source>
        <dbReference type="ARBA" id="ARBA00022527"/>
    </source>
</evidence>
<keyword evidence="4" id="KW-0723">Serine/threonine-protein kinase</keyword>
<dbReference type="InterPro" id="IPR016024">
    <property type="entry name" value="ARM-type_fold"/>
</dbReference>
<dbReference type="InterPro" id="IPR018936">
    <property type="entry name" value="PI3/4_kinase_CS"/>
</dbReference>
<evidence type="ECO:0000313" key="17">
    <source>
        <dbReference type="EMBL" id="KAK7470164.1"/>
    </source>
</evidence>
<dbReference type="PROSITE" id="PS00916">
    <property type="entry name" value="PI3_4_KINASE_2"/>
    <property type="match status" value="1"/>
</dbReference>
<dbReference type="InterPro" id="IPR011989">
    <property type="entry name" value="ARM-like"/>
</dbReference>
<dbReference type="Pfam" id="PF02260">
    <property type="entry name" value="FATC"/>
    <property type="match status" value="1"/>
</dbReference>
<comment type="catalytic activity">
    <reaction evidence="12">
        <text>L-threonyl-[protein] + ATP = O-phospho-L-threonyl-[protein] + ADP + H(+)</text>
        <dbReference type="Rhea" id="RHEA:46608"/>
        <dbReference type="Rhea" id="RHEA-COMP:11060"/>
        <dbReference type="Rhea" id="RHEA-COMP:11605"/>
        <dbReference type="ChEBI" id="CHEBI:15378"/>
        <dbReference type="ChEBI" id="CHEBI:30013"/>
        <dbReference type="ChEBI" id="CHEBI:30616"/>
        <dbReference type="ChEBI" id="CHEBI:61977"/>
        <dbReference type="ChEBI" id="CHEBI:456216"/>
        <dbReference type="EC" id="2.7.11.1"/>
    </reaction>
</comment>
<name>A0ABR1K285_9AGAR</name>
<keyword evidence="8" id="KW-0418">Kinase</keyword>
<dbReference type="InterPro" id="IPR050517">
    <property type="entry name" value="DDR_Repair_Kinase"/>
</dbReference>
<keyword evidence="10" id="KW-0234">DNA repair</keyword>
<dbReference type="PROSITE" id="PS51189">
    <property type="entry name" value="FAT"/>
    <property type="match status" value="1"/>
</dbReference>
<dbReference type="PANTHER" id="PTHR11139">
    <property type="entry name" value="ATAXIA TELANGIECTASIA MUTATED ATM -RELATED"/>
    <property type="match status" value="1"/>
</dbReference>
<dbReference type="Pfam" id="PF00454">
    <property type="entry name" value="PI3_PI4_kinase"/>
    <property type="match status" value="1"/>
</dbReference>
<gene>
    <name evidence="17" type="ORF">VKT23_001602</name>
</gene>
<dbReference type="EMBL" id="JBANRG010000002">
    <property type="protein sequence ID" value="KAK7470164.1"/>
    <property type="molecule type" value="Genomic_DNA"/>
</dbReference>
<evidence type="ECO:0000256" key="9">
    <source>
        <dbReference type="ARBA" id="ARBA00022840"/>
    </source>
</evidence>
<dbReference type="EC" id="2.7.11.1" evidence="3"/>
<keyword evidence="11" id="KW-0539">Nucleus</keyword>
<evidence type="ECO:0000256" key="12">
    <source>
        <dbReference type="ARBA" id="ARBA00047899"/>
    </source>
</evidence>
<keyword evidence="9" id="KW-0067">ATP-binding</keyword>
<evidence type="ECO:0000256" key="13">
    <source>
        <dbReference type="ARBA" id="ARBA00048679"/>
    </source>
</evidence>
<evidence type="ECO:0000256" key="2">
    <source>
        <dbReference type="ARBA" id="ARBA00010769"/>
    </source>
</evidence>
<dbReference type="InterPro" id="IPR011009">
    <property type="entry name" value="Kinase-like_dom_sf"/>
</dbReference>
<accession>A0ABR1K285</accession>
<evidence type="ECO:0000256" key="6">
    <source>
        <dbReference type="ARBA" id="ARBA00022741"/>
    </source>
</evidence>
<dbReference type="InterPro" id="IPR014009">
    <property type="entry name" value="PIK_FAT"/>
</dbReference>
<dbReference type="PROSITE" id="PS50290">
    <property type="entry name" value="PI3_4_KINASE_3"/>
    <property type="match status" value="1"/>
</dbReference>
<evidence type="ECO:0000256" key="1">
    <source>
        <dbReference type="ARBA" id="ARBA00004123"/>
    </source>
</evidence>
<proteinExistence type="inferred from homology"/>
<evidence type="ECO:0000313" key="18">
    <source>
        <dbReference type="Proteomes" id="UP001498398"/>
    </source>
</evidence>
<dbReference type="InterPro" id="IPR003151">
    <property type="entry name" value="PIK-rel_kinase_FAT"/>
</dbReference>
<sequence>MNVETSSSFQLASNGGEPFKAVYSMLRVLSEEFEDVSRQYINKDRAKILQIMLDLSEIFLTTFCLADIEWNIMVENVNLLDRALQVLFRFMDGFTGLCCDDVEKGKKIFFIVLSTCYTLDLWIDTNPPPQEGILTPTELRDSAIKTAAAVLRNLGGSIEIGSKKEGPSWKTMRRIIDDLINVCHEMVEPPALLPEYPIVVSPFKSPHLYTYEVEDPFSGKRKDRDSSMIAIAANECDRPRFLGVAVEVLIGTFYPPVSSEWFISDLELRMQTIIRDIFDFCLYSPYHSSPEMRLRVVTNILTRLPFRSTLQLKDSFSHLPDQLLRWRLLKSSSPGWKSVDGYLTNYISSPDFTLSESDFLEVLRILPKKRKGKGKAVEHLGASKEDKDVPISEPDDFTIRYICTCIARLNVQTIKGLQSTVAGLHFGSQSAVIEAKIQERLAEEPDIEQSQSGDSSISWRVRLQDIAQRLMAPEIVDWMDDNDDSRYLQHAIDDIDSRFGQSLASASLEMRLSILDNLQALSDLLNEYKPVDFYSLSTLAACRSFCDRLLEGPDRNITTEVRIRVFKVVAGLVPFHALSPSDEILEFVIRPLAQGMKHKNRSVRMKAGAALVSIAELLVASDFNIWGTVENVFKIFYGYMDTSPLFTVKETAIVTVGKMARSQNTEIRGHALCFLVVQLRSSNLALKGTAYLQLTGCVQHFGQKSAYPLLSPHFDKLFPFLISNMCTNPTLLQEACLLLGTRRSVLITYALSFTLPGLFAECNDTILRGIKDAINVPSISQLFLKHASKILAHVFALSQQEQFNKSLQYIDETIQKDAQEMTPQQTTNLEDAMKRFLVSVLAELLAEMGDTDKAVKKQAETGVRRAELLSARFGSSGHTPTAQSGIGPYLKSYCLGLITYLSEMLQGVHGKRSVDAKRKILRGIAIMTKEIGPSVTNIAPQIMATLQTMASITELSEAAVESWRQFLVTLGPSEIGPYIGPTSAAYVSSWPTFTPAAREIAKDVLDNIVAQIGGSSHEYLDNLADLSTIPELADTSTRLRQFRGNLEPQVLLERILDRANSYNITMATQSLYELQRFMYEHRSFIQELSSGDMFDPLVGQILTTLFNSTSRDTGDADTLRLVAFECLAILGAVDPDRCIIDHEESAMIVKHNFSDEEESFSFALHLITNLLVEAFRSTSDIRYQGHLGFIIQELLKFCRFTPALVGVGRPPPPTMKVRNRWNSLPKHVMETVVPLLEGKISLDRRPNIHLKYPFYPIRSTYREWVQIWTTHLITTVSSPAAKEIFGAFIGAVKNKDVSVARAILPHLVLNVLISGSEEEAHGIRAEILLVLEDQVNPNSNSTSDKKLFSAQAVFMLLDHLNKWLRIIRQDVLNDNKDNNKRNRTVTEFEEQMLRVDSILSSIDLDLMGNAALKCKAYARSLMSFETRVRNLKEMNSNHKDLPTYYERLHEIYAHLDEPDGMEGVSTMILSPSLEHQIRHHETSGRWTSAQSCWEVRLQQDPDSLESHLGLLRCLRNLGHYDTLRTHLRGVLIRNPSWESALAGFQVEGAWVVGAWDDVEKIVNSYDSQTPPIVIARVLLAMRSKDPAGISKSLSVARAVLGAPIAAAGIQSYRRSYDDVLNLHLTHELEIICSTIPGPGLRSQPRSQRPSLAWKNRILSARLEATLPTFRSREAILSTRRAAFSLAGLNPRLTKTEIGGSWLASAKIARKAGQWQTAYSAMLQASDAQFSFIESAKLLKATGEPLRALQQLENSMRYYGLLEDSSDANMLDLTLENDEATRLKAKASALRARWMQESQRYDPGILYKAFSYPIQLDGEWESGQFYLGRFQDEAYKALSPKDRPSRGLKMNHFTVRAYARAIKSGSKFIYQTMPRLLTLWLDLGADPAVNESDGFSKINKIVAEAIKNVPTYKWYTSFPQIVSRIGHQNAEVYEVLGRLISKVIRDYPKQALWLFMSTIKSTDSTRARRGLEILDKLQNHVQLRGTRVPRIIKGMHDFTREILVVCNYEVAKNVTKLFLSRHFPRMSRFDPSELIIPLQESIIVNLPPPSSSSETSTHQPFPSDAPTFHQFLEEIQVMTTLARPRKISVRGSDGQIYTFLAKPRDDLRKDARLMDLFGIINKLLKTNSDSRRRQLRIRTYGVVTLNEECGLIQWVPNTRPVRNILTKYYTARGAPPWMASYSNISEEMRASKDDVYVANLFVDNILCKYPSVFHEWFIETFPEPSAWLTRRLNYGRTCAVMCMVGFIIGLGDRHGENILMDEGSGDLIHVDFNMLFEKGKELLISEVVPFRLTHNLVDGLGVTGVEGVFRTTCEITLQLLQDNKDSLMSVLDAFIHDPLVEWEEEKRKWEKVPRINAKDKGKSGSDFKLGLAMTCLGGIERKLKGNYSRKSARNAVGLEHWSTSNLVELLIQEATNLAHLGRMYLGWTAWH</sequence>